<dbReference type="STRING" id="104452.A0A0L7KWM3"/>
<evidence type="ECO:0000313" key="11">
    <source>
        <dbReference type="Proteomes" id="UP000037510"/>
    </source>
</evidence>
<accession>A0A0L7KWM3</accession>
<dbReference type="PROSITE" id="PS00028">
    <property type="entry name" value="ZINC_FINGER_C2H2_1"/>
    <property type="match status" value="1"/>
</dbReference>
<keyword evidence="11" id="KW-1185">Reference proteome</keyword>
<keyword evidence="1" id="KW-0479">Metal-binding</keyword>
<feature type="region of interest" description="Disordered" evidence="7">
    <location>
        <begin position="41"/>
        <end position="95"/>
    </location>
</feature>
<dbReference type="PANTHER" id="PTHR33198:SF20">
    <property type="entry name" value="RETROTRANSPOSON GAG DOMAIN-CONTAINING PROTEIN"/>
    <property type="match status" value="1"/>
</dbReference>
<proteinExistence type="predicted"/>
<dbReference type="PROSITE" id="PS50157">
    <property type="entry name" value="ZINC_FINGER_C2H2_2"/>
    <property type="match status" value="1"/>
</dbReference>
<dbReference type="Proteomes" id="UP000037510">
    <property type="component" value="Unassembled WGS sequence"/>
</dbReference>
<feature type="domain" description="C2H2-type" evidence="8">
    <location>
        <begin position="240"/>
        <end position="267"/>
    </location>
</feature>
<reference evidence="10 11" key="1">
    <citation type="journal article" date="2015" name="Genome Biol. Evol.">
        <title>The genome of winter moth (Operophtera brumata) provides a genomic perspective on sexual dimorphism and phenology.</title>
        <authorList>
            <person name="Derks M.F."/>
            <person name="Smit S."/>
            <person name="Salis L."/>
            <person name="Schijlen E."/>
            <person name="Bossers A."/>
            <person name="Mateman C."/>
            <person name="Pijl A.S."/>
            <person name="de Ridder D."/>
            <person name="Groenen M.A."/>
            <person name="Visser M.E."/>
            <person name="Megens H.J."/>
        </authorList>
    </citation>
    <scope>NUCLEOTIDE SEQUENCE [LARGE SCALE GENOMIC DNA]</scope>
    <source>
        <strain evidence="10">WM2013NL</strain>
        <tissue evidence="10">Head and thorax</tissue>
    </source>
</reference>
<dbReference type="AlphaFoldDB" id="A0A0L7KWM3"/>
<evidence type="ECO:0000256" key="4">
    <source>
        <dbReference type="ARBA" id="ARBA00022771"/>
    </source>
</evidence>
<evidence type="ECO:0000256" key="5">
    <source>
        <dbReference type="ARBA" id="ARBA00022833"/>
    </source>
</evidence>
<dbReference type="GO" id="GO:0005634">
    <property type="term" value="C:nucleus"/>
    <property type="evidence" value="ECO:0007669"/>
    <property type="project" value="UniProtKB-ARBA"/>
</dbReference>
<feature type="domain" description="CCHC-type" evidence="9">
    <location>
        <begin position="594"/>
        <end position="609"/>
    </location>
</feature>
<keyword evidence="2" id="KW-0732">Signal</keyword>
<evidence type="ECO:0000256" key="6">
    <source>
        <dbReference type="PROSITE-ProRule" id="PRU00042"/>
    </source>
</evidence>
<protein>
    <submittedName>
        <fullName evidence="10">Retrovirus-related Pol polyprotein from transposon 17.6</fullName>
    </submittedName>
</protein>
<evidence type="ECO:0000256" key="2">
    <source>
        <dbReference type="ARBA" id="ARBA00022729"/>
    </source>
</evidence>
<gene>
    <name evidence="10" type="ORF">OBRU01_15833</name>
</gene>
<keyword evidence="3" id="KW-0677">Repeat</keyword>
<evidence type="ECO:0000256" key="7">
    <source>
        <dbReference type="SAM" id="MobiDB-lite"/>
    </source>
</evidence>
<dbReference type="Gene3D" id="4.10.60.10">
    <property type="entry name" value="Zinc finger, CCHC-type"/>
    <property type="match status" value="1"/>
</dbReference>
<name>A0A0L7KWM3_OPEBR</name>
<evidence type="ECO:0000259" key="9">
    <source>
        <dbReference type="PROSITE" id="PS50158"/>
    </source>
</evidence>
<sequence length="683" mass="77877">MNIKIENDYQEFRSIYDDVINGNESENPFFNYLDIKNHCKNPIDDPTDDPTDDPIDDPTDDPIDDPTDDPIDDPIDNTNPKEDTKVTKTKTKQRSNEIDKKIETLMLYNGLPICNLRKQNLKHESNSESTKANRKITKKISNVKFNAKLTIDDLESSDSDNKKPYLKFNANLTIDDLESSDSDATFGKKDLVVKMPKYIFELNLQNHVRLEHTGERPYTCAECGMSFRMRRGIRTGERPYTCAECGMSFRMRRGIVQHMQTLFGATDRQQCDRCPAMYKSLSRLWSHRDRVHLYTYTYPCYLCTDVCGNCGEKLFKDRGFRVENMSVKSEATQAESRGIYTALQQPAVMSDEGNMATNWREWKLAFDYYLIAAGKEDAKSNEKCALFLHVIGKGGREILEELELGDEEKTDYEKLVSKFALHCDPTRNINYERHMFFEAYQRDDSFDKYLSALKYKSKSCEFGQLRSSLILTQIIRGLRDSGMRERLLAKTKLNLEEAVTWCRAAESASKQSEACGGARTTAVASSATGTELSLEAVRAGTGAAQRPWRRGAATARQTQASQQHYRGRDSAVTSCDNCGRKHGASDKCTARSAKCFRCDRLGHFARLCRAKFVGEVDDEDELEDSAEIRESLLCSLSIDEVGGDCESWFQDVWIDNAKINFKAQRLLSCHCAHLERQVLMKEF</sequence>
<dbReference type="SUPFAM" id="SSF57667">
    <property type="entry name" value="beta-beta-alpha zinc fingers"/>
    <property type="match status" value="1"/>
</dbReference>
<organism evidence="10 11">
    <name type="scientific">Operophtera brumata</name>
    <name type="common">Winter moth</name>
    <name type="synonym">Phalaena brumata</name>
    <dbReference type="NCBI Taxonomy" id="104452"/>
    <lineage>
        <taxon>Eukaryota</taxon>
        <taxon>Metazoa</taxon>
        <taxon>Ecdysozoa</taxon>
        <taxon>Arthropoda</taxon>
        <taxon>Hexapoda</taxon>
        <taxon>Insecta</taxon>
        <taxon>Pterygota</taxon>
        <taxon>Neoptera</taxon>
        <taxon>Endopterygota</taxon>
        <taxon>Lepidoptera</taxon>
        <taxon>Glossata</taxon>
        <taxon>Ditrysia</taxon>
        <taxon>Geometroidea</taxon>
        <taxon>Geometridae</taxon>
        <taxon>Larentiinae</taxon>
        <taxon>Operophtera</taxon>
    </lineage>
</organism>
<dbReference type="InterPro" id="IPR013087">
    <property type="entry name" value="Znf_C2H2_type"/>
</dbReference>
<dbReference type="GO" id="GO:0008270">
    <property type="term" value="F:zinc ion binding"/>
    <property type="evidence" value="ECO:0007669"/>
    <property type="project" value="UniProtKB-KW"/>
</dbReference>
<feature type="compositionally biased region" description="Acidic residues" evidence="7">
    <location>
        <begin position="45"/>
        <end position="75"/>
    </location>
</feature>
<dbReference type="InterPro" id="IPR006970">
    <property type="entry name" value="PT"/>
</dbReference>
<dbReference type="GO" id="GO:0003676">
    <property type="term" value="F:nucleic acid binding"/>
    <property type="evidence" value="ECO:0007669"/>
    <property type="project" value="InterPro"/>
</dbReference>
<dbReference type="SMART" id="SM00355">
    <property type="entry name" value="ZnF_C2H2"/>
    <property type="match status" value="2"/>
</dbReference>
<evidence type="ECO:0000259" key="8">
    <source>
        <dbReference type="PROSITE" id="PS50157"/>
    </source>
</evidence>
<dbReference type="Pfam" id="PF04886">
    <property type="entry name" value="PT"/>
    <property type="match status" value="1"/>
</dbReference>
<evidence type="ECO:0000256" key="1">
    <source>
        <dbReference type="ARBA" id="ARBA00022723"/>
    </source>
</evidence>
<dbReference type="InterPro" id="IPR001878">
    <property type="entry name" value="Znf_CCHC"/>
</dbReference>
<keyword evidence="4 6" id="KW-0863">Zinc-finger</keyword>
<keyword evidence="5" id="KW-0862">Zinc</keyword>
<dbReference type="FunFam" id="3.30.160.60:FF:000446">
    <property type="entry name" value="Zinc finger protein"/>
    <property type="match status" value="2"/>
</dbReference>
<dbReference type="PROSITE" id="PS50158">
    <property type="entry name" value="ZF_CCHC"/>
    <property type="match status" value="1"/>
</dbReference>
<evidence type="ECO:0000313" key="10">
    <source>
        <dbReference type="EMBL" id="KOB67449.1"/>
    </source>
</evidence>
<comment type="caution">
    <text evidence="10">The sequence shown here is derived from an EMBL/GenBank/DDBJ whole genome shotgun (WGS) entry which is preliminary data.</text>
</comment>
<dbReference type="Gene3D" id="3.30.160.60">
    <property type="entry name" value="Classic Zinc Finger"/>
    <property type="match status" value="2"/>
</dbReference>
<dbReference type="PANTHER" id="PTHR33198">
    <property type="entry name" value="ANK_REP_REGION DOMAIN-CONTAINING PROTEIN-RELATED"/>
    <property type="match status" value="1"/>
</dbReference>
<dbReference type="EMBL" id="JTDY01005033">
    <property type="protein sequence ID" value="KOB67449.1"/>
    <property type="molecule type" value="Genomic_DNA"/>
</dbReference>
<dbReference type="InterPro" id="IPR036236">
    <property type="entry name" value="Znf_C2H2_sf"/>
</dbReference>
<evidence type="ECO:0000256" key="3">
    <source>
        <dbReference type="ARBA" id="ARBA00022737"/>
    </source>
</evidence>